<dbReference type="Pfam" id="PF00227">
    <property type="entry name" value="Proteasome"/>
    <property type="match status" value="1"/>
</dbReference>
<evidence type="ECO:0000256" key="7">
    <source>
        <dbReference type="RuleBase" id="RU004203"/>
    </source>
</evidence>
<dbReference type="PROSITE" id="PS00854">
    <property type="entry name" value="PROTEASOME_BETA_1"/>
    <property type="match status" value="1"/>
</dbReference>
<gene>
    <name evidence="9" type="ORF">OKIOD_LOCUS5832</name>
</gene>
<keyword evidence="7" id="KW-0539">Nucleus</keyword>
<dbReference type="InterPro" id="IPR029055">
    <property type="entry name" value="Ntn_hydrolases_N"/>
</dbReference>
<evidence type="ECO:0000256" key="2">
    <source>
        <dbReference type="ARBA" id="ARBA00022490"/>
    </source>
</evidence>
<keyword evidence="3" id="KW-0645">Protease</keyword>
<evidence type="ECO:0000256" key="4">
    <source>
        <dbReference type="ARBA" id="ARBA00022698"/>
    </source>
</evidence>
<sequence>MSGVFVEDPSRTFLSPYPTPLHQGTPTPSSIQKIPADLGTTIMAVEFDGGVVIGADSRTSAGAYIVNRVTDKLTKVHERIYCCRSGSAADTQFIATAVKTRLEGHAIMIDEENPSVETAATLFKEYCYEYRDHFSAGILVAGWDPIKGGQVFSIPLGGMKIRQKVAIGGSGSTWIYGLVDNQFKEGMSKEETKEFVKMCVAHAMDRDASSGGVIRLATITKDGVERDVVLGNELPKFYSG</sequence>
<dbReference type="PRINTS" id="PR00141">
    <property type="entry name" value="PROTEASOME"/>
</dbReference>
<evidence type="ECO:0000256" key="1">
    <source>
        <dbReference type="ARBA" id="ARBA00001198"/>
    </source>
</evidence>
<accession>A0ABN7SEK6</accession>
<dbReference type="SUPFAM" id="SSF56235">
    <property type="entry name" value="N-terminal nucleophile aminohydrolases (Ntn hydrolases)"/>
    <property type="match status" value="1"/>
</dbReference>
<comment type="subunit">
    <text evidence="7">Component of the proteasome complex.</text>
</comment>
<proteinExistence type="inferred from homology"/>
<name>A0ABN7SEK6_OIKDI</name>
<organism evidence="9 10">
    <name type="scientific">Oikopleura dioica</name>
    <name type="common">Tunicate</name>
    <dbReference type="NCBI Taxonomy" id="34765"/>
    <lineage>
        <taxon>Eukaryota</taxon>
        <taxon>Metazoa</taxon>
        <taxon>Chordata</taxon>
        <taxon>Tunicata</taxon>
        <taxon>Appendicularia</taxon>
        <taxon>Copelata</taxon>
        <taxon>Oikopleuridae</taxon>
        <taxon>Oikopleura</taxon>
    </lineage>
</organism>
<feature type="region of interest" description="Disordered" evidence="8">
    <location>
        <begin position="1"/>
        <end position="28"/>
    </location>
</feature>
<evidence type="ECO:0000256" key="3">
    <source>
        <dbReference type="ARBA" id="ARBA00022670"/>
    </source>
</evidence>
<dbReference type="InterPro" id="IPR000243">
    <property type="entry name" value="Pept_T1A_subB"/>
</dbReference>
<protein>
    <recommendedName>
        <fullName evidence="7">Proteasome subunit beta</fullName>
    </recommendedName>
</protein>
<keyword evidence="10" id="KW-1185">Reference proteome</keyword>
<dbReference type="PANTHER" id="PTHR32194:SF0">
    <property type="entry name" value="ATP-DEPENDENT PROTEASE SUBUNIT HSLV"/>
    <property type="match status" value="1"/>
</dbReference>
<comment type="function">
    <text evidence="7">Component of the proteasome, a multicatalytic proteinase complex which is characterized by its ability to cleave peptides with Arg, Phe, Tyr, Leu, and Glu adjacent to the leaving group at neutral or slightly basic pH. The proteasome has an ATP-dependent proteolytic activity.</text>
</comment>
<keyword evidence="6 7" id="KW-0647">Proteasome</keyword>
<dbReference type="InterPro" id="IPR023333">
    <property type="entry name" value="Proteasome_suB-type"/>
</dbReference>
<dbReference type="EMBL" id="OU015569">
    <property type="protein sequence ID" value="CAG5095640.1"/>
    <property type="molecule type" value="Genomic_DNA"/>
</dbReference>
<evidence type="ECO:0000256" key="5">
    <source>
        <dbReference type="ARBA" id="ARBA00022801"/>
    </source>
</evidence>
<dbReference type="InterPro" id="IPR016050">
    <property type="entry name" value="Proteasome_bsu_CS"/>
</dbReference>
<dbReference type="CDD" id="cd03762">
    <property type="entry name" value="proteasome_beta_type_6"/>
    <property type="match status" value="1"/>
</dbReference>
<keyword evidence="5" id="KW-0378">Hydrolase</keyword>
<evidence type="ECO:0000256" key="6">
    <source>
        <dbReference type="ARBA" id="ARBA00022942"/>
    </source>
</evidence>
<keyword evidence="2 7" id="KW-0963">Cytoplasm</keyword>
<evidence type="ECO:0000313" key="9">
    <source>
        <dbReference type="EMBL" id="CAG5095640.1"/>
    </source>
</evidence>
<dbReference type="PROSITE" id="PS51476">
    <property type="entry name" value="PROTEASOME_BETA_2"/>
    <property type="match status" value="1"/>
</dbReference>
<comment type="similarity">
    <text evidence="7">Belongs to the peptidase T1B family.</text>
</comment>
<comment type="catalytic activity">
    <reaction evidence="1">
        <text>Cleavage of peptide bonds with very broad specificity.</text>
        <dbReference type="EC" id="3.4.25.1"/>
    </reaction>
</comment>
<keyword evidence="4" id="KW-0888">Threonine protease</keyword>
<dbReference type="PANTHER" id="PTHR32194">
    <property type="entry name" value="METALLOPROTEASE TLDD"/>
    <property type="match status" value="1"/>
</dbReference>
<evidence type="ECO:0000313" key="10">
    <source>
        <dbReference type="Proteomes" id="UP001158576"/>
    </source>
</evidence>
<comment type="subcellular location">
    <subcellularLocation>
        <location evidence="7">Cytoplasm</location>
    </subcellularLocation>
    <subcellularLocation>
        <location evidence="7">Nucleus</location>
    </subcellularLocation>
</comment>
<dbReference type="Proteomes" id="UP001158576">
    <property type="component" value="Chromosome XSR"/>
</dbReference>
<evidence type="ECO:0000256" key="8">
    <source>
        <dbReference type="SAM" id="MobiDB-lite"/>
    </source>
</evidence>
<reference evidence="9 10" key="1">
    <citation type="submission" date="2021-04" db="EMBL/GenBank/DDBJ databases">
        <authorList>
            <person name="Bliznina A."/>
        </authorList>
    </citation>
    <scope>NUCLEOTIDE SEQUENCE [LARGE SCALE GENOMIC DNA]</scope>
</reference>
<dbReference type="InterPro" id="IPR001353">
    <property type="entry name" value="Proteasome_sua/b"/>
</dbReference>
<dbReference type="Gene3D" id="3.60.20.10">
    <property type="entry name" value="Glutamine Phosphoribosylpyrophosphate, subunit 1, domain 1"/>
    <property type="match status" value="1"/>
</dbReference>